<organism evidence="1">
    <name type="scientific">Ixodes ricinus</name>
    <name type="common">Common tick</name>
    <name type="synonym">Acarus ricinus</name>
    <dbReference type="NCBI Taxonomy" id="34613"/>
    <lineage>
        <taxon>Eukaryota</taxon>
        <taxon>Metazoa</taxon>
        <taxon>Ecdysozoa</taxon>
        <taxon>Arthropoda</taxon>
        <taxon>Chelicerata</taxon>
        <taxon>Arachnida</taxon>
        <taxon>Acari</taxon>
        <taxon>Parasitiformes</taxon>
        <taxon>Ixodida</taxon>
        <taxon>Ixodoidea</taxon>
        <taxon>Ixodidae</taxon>
        <taxon>Ixodinae</taxon>
        <taxon>Ixodes</taxon>
    </lineage>
</organism>
<name>A0A6B0U4C7_IXORI</name>
<accession>A0A6B0U4C7</accession>
<reference evidence="1" key="1">
    <citation type="submission" date="2019-12" db="EMBL/GenBank/DDBJ databases">
        <title>An insight into the sialome of adult female Ixodes ricinus ticks feeding for 6 days.</title>
        <authorList>
            <person name="Perner J."/>
            <person name="Ribeiro J.M.C."/>
        </authorList>
    </citation>
    <scope>NUCLEOTIDE SEQUENCE</scope>
    <source>
        <strain evidence="1">Semi-engorged</strain>
        <tissue evidence="1">Salivary glands</tissue>
    </source>
</reference>
<evidence type="ECO:0000313" key="1">
    <source>
        <dbReference type="EMBL" id="MXU84097.1"/>
    </source>
</evidence>
<protein>
    <submittedName>
        <fullName evidence="1">Putative secreted protein</fullName>
    </submittedName>
</protein>
<sequence length="79" mass="9177">MLALHINGAKLFVLPTFLSFSCTGVRPRRALVKYRNRGKYKIIHNLTFCDRCHQDLPVNFAHDITMVLCTKLWICTARK</sequence>
<dbReference type="AlphaFoldDB" id="A0A6B0U4C7"/>
<proteinExistence type="predicted"/>
<dbReference type="EMBL" id="GIFC01002014">
    <property type="protein sequence ID" value="MXU84097.1"/>
    <property type="molecule type" value="Transcribed_RNA"/>
</dbReference>